<dbReference type="Proteomes" id="UP000824120">
    <property type="component" value="Chromosome 4"/>
</dbReference>
<dbReference type="EMBL" id="JACXVP010000004">
    <property type="protein sequence ID" value="KAG5610514.1"/>
    <property type="molecule type" value="Genomic_DNA"/>
</dbReference>
<evidence type="ECO:0000313" key="3">
    <source>
        <dbReference type="Proteomes" id="UP000824120"/>
    </source>
</evidence>
<proteinExistence type="predicted"/>
<sequence>MADMATGQFSNTGQSLQNTTLTTTSLINFPKLYHSKSPNKPIEHTILPTNCVVDPKVKYVDLLKPANKRVIQDLIALKTMEYSNEIPRISWTEDEVDKMNVIEGECKIGLLRHRHILMRFNLREDFVNVLSKNAYYIMGKDGIAYQMRPFIYDANFKPEEETTQAMA</sequence>
<evidence type="ECO:0000313" key="2">
    <source>
        <dbReference type="EMBL" id="KAG5610514.1"/>
    </source>
</evidence>
<name>A0A9J5ZCZ3_SOLCO</name>
<gene>
    <name evidence="2" type="ORF">H5410_021795</name>
</gene>
<dbReference type="AlphaFoldDB" id="A0A9J5ZCZ3"/>
<dbReference type="Pfam" id="PF14111">
    <property type="entry name" value="DUF4283"/>
    <property type="match status" value="1"/>
</dbReference>
<reference evidence="2 3" key="1">
    <citation type="submission" date="2020-09" db="EMBL/GenBank/DDBJ databases">
        <title>De no assembly of potato wild relative species, Solanum commersonii.</title>
        <authorList>
            <person name="Cho K."/>
        </authorList>
    </citation>
    <scope>NUCLEOTIDE SEQUENCE [LARGE SCALE GENOMIC DNA]</scope>
    <source>
        <strain evidence="2">LZ3.2</strain>
        <tissue evidence="2">Leaf</tissue>
    </source>
</reference>
<comment type="caution">
    <text evidence="2">The sequence shown here is derived from an EMBL/GenBank/DDBJ whole genome shotgun (WGS) entry which is preliminary data.</text>
</comment>
<dbReference type="OrthoDB" id="851886at2759"/>
<feature type="domain" description="DUF4283" evidence="1">
    <location>
        <begin position="102"/>
        <end position="160"/>
    </location>
</feature>
<dbReference type="InterPro" id="IPR025558">
    <property type="entry name" value="DUF4283"/>
</dbReference>
<accession>A0A9J5ZCZ3</accession>
<evidence type="ECO:0000259" key="1">
    <source>
        <dbReference type="Pfam" id="PF14111"/>
    </source>
</evidence>
<organism evidence="2 3">
    <name type="scientific">Solanum commersonii</name>
    <name type="common">Commerson's wild potato</name>
    <name type="synonym">Commerson's nightshade</name>
    <dbReference type="NCBI Taxonomy" id="4109"/>
    <lineage>
        <taxon>Eukaryota</taxon>
        <taxon>Viridiplantae</taxon>
        <taxon>Streptophyta</taxon>
        <taxon>Embryophyta</taxon>
        <taxon>Tracheophyta</taxon>
        <taxon>Spermatophyta</taxon>
        <taxon>Magnoliopsida</taxon>
        <taxon>eudicotyledons</taxon>
        <taxon>Gunneridae</taxon>
        <taxon>Pentapetalae</taxon>
        <taxon>asterids</taxon>
        <taxon>lamiids</taxon>
        <taxon>Solanales</taxon>
        <taxon>Solanaceae</taxon>
        <taxon>Solanoideae</taxon>
        <taxon>Solaneae</taxon>
        <taxon>Solanum</taxon>
    </lineage>
</organism>
<keyword evidence="3" id="KW-1185">Reference proteome</keyword>
<protein>
    <recommendedName>
        <fullName evidence="1">DUF4283 domain-containing protein</fullName>
    </recommendedName>
</protein>